<keyword evidence="3" id="KW-1003">Cell membrane</keyword>
<evidence type="ECO:0000256" key="7">
    <source>
        <dbReference type="SAM" id="Phobius"/>
    </source>
</evidence>
<feature type="transmembrane region" description="Helical" evidence="7">
    <location>
        <begin position="48"/>
        <end position="68"/>
    </location>
</feature>
<dbReference type="PANTHER" id="PTHR30193:SF37">
    <property type="entry name" value="INNER MEMBRANE ABC TRANSPORTER PERMEASE PROTEIN YCJO"/>
    <property type="match status" value="1"/>
</dbReference>
<dbReference type="InterPro" id="IPR035906">
    <property type="entry name" value="MetI-like_sf"/>
</dbReference>
<sequence length="83" mass="8814">MPQRRSAVGSLTYFDLVFVLTGGGPGYATRILPLDMYITGFQGNEMGLASAVSVVLVLAGLILSLAPVRFSGFSRMRSQQAGM</sequence>
<protein>
    <submittedName>
        <fullName evidence="8">Uncharacterized protein</fullName>
    </submittedName>
</protein>
<evidence type="ECO:0000256" key="3">
    <source>
        <dbReference type="ARBA" id="ARBA00022475"/>
    </source>
</evidence>
<keyword evidence="2" id="KW-0813">Transport</keyword>
<dbReference type="EMBL" id="CP002047">
    <property type="protein sequence ID" value="ADI04630.1"/>
    <property type="molecule type" value="Genomic_DNA"/>
</dbReference>
<dbReference type="InterPro" id="IPR051393">
    <property type="entry name" value="ABC_transporter_permease"/>
</dbReference>
<evidence type="ECO:0000256" key="6">
    <source>
        <dbReference type="ARBA" id="ARBA00023136"/>
    </source>
</evidence>
<keyword evidence="6 7" id="KW-0472">Membrane</keyword>
<evidence type="ECO:0000256" key="1">
    <source>
        <dbReference type="ARBA" id="ARBA00004651"/>
    </source>
</evidence>
<organism evidence="8 9">
    <name type="scientific">Streptomyces bingchenggensis (strain BCW-1)</name>
    <dbReference type="NCBI Taxonomy" id="749414"/>
    <lineage>
        <taxon>Bacteria</taxon>
        <taxon>Bacillati</taxon>
        <taxon>Actinomycetota</taxon>
        <taxon>Actinomycetes</taxon>
        <taxon>Kitasatosporales</taxon>
        <taxon>Streptomycetaceae</taxon>
        <taxon>Streptomyces</taxon>
    </lineage>
</organism>
<accession>D7CDW5</accession>
<dbReference type="HOGENOM" id="CLU_2541005_0_0_11"/>
<evidence type="ECO:0000256" key="2">
    <source>
        <dbReference type="ARBA" id="ARBA00022448"/>
    </source>
</evidence>
<reference evidence="8 9" key="1">
    <citation type="journal article" date="2010" name="J. Bacteriol.">
        <title>Genome sequence of the milbemycin-producing bacterium Streptomyces bingchenggensis.</title>
        <authorList>
            <person name="Wang X.J."/>
            <person name="Yan Y.J."/>
            <person name="Zhang B."/>
            <person name="An J."/>
            <person name="Wang J.J."/>
            <person name="Tian J."/>
            <person name="Jiang L."/>
            <person name="Chen Y.H."/>
            <person name="Huang S.X."/>
            <person name="Yin M."/>
            <person name="Zhang J."/>
            <person name="Gao A.L."/>
            <person name="Liu C.X."/>
            <person name="Zhu Z.X."/>
            <person name="Xiang W.S."/>
        </authorList>
    </citation>
    <scope>NUCLEOTIDE SEQUENCE [LARGE SCALE GENOMIC DNA]</scope>
    <source>
        <strain evidence="8 9">BCW-1</strain>
    </source>
</reference>
<dbReference type="GO" id="GO:0005886">
    <property type="term" value="C:plasma membrane"/>
    <property type="evidence" value="ECO:0007669"/>
    <property type="project" value="UniProtKB-SubCell"/>
</dbReference>
<comment type="subcellular location">
    <subcellularLocation>
        <location evidence="1">Cell membrane</location>
        <topology evidence="1">Multi-pass membrane protein</topology>
    </subcellularLocation>
</comment>
<keyword evidence="4 7" id="KW-0812">Transmembrane</keyword>
<dbReference type="KEGG" id="sbh:SBI_01509"/>
<evidence type="ECO:0000313" key="9">
    <source>
        <dbReference type="Proteomes" id="UP000000377"/>
    </source>
</evidence>
<dbReference type="Proteomes" id="UP000000377">
    <property type="component" value="Chromosome"/>
</dbReference>
<keyword evidence="5 7" id="KW-1133">Transmembrane helix</keyword>
<evidence type="ECO:0000313" key="8">
    <source>
        <dbReference type="EMBL" id="ADI04630.1"/>
    </source>
</evidence>
<dbReference type="PATRIC" id="fig|749414.3.peg.1548"/>
<proteinExistence type="predicted"/>
<feature type="transmembrane region" description="Helical" evidence="7">
    <location>
        <begin position="7"/>
        <end position="28"/>
    </location>
</feature>
<dbReference type="Gene3D" id="1.10.3720.10">
    <property type="entry name" value="MetI-like"/>
    <property type="match status" value="1"/>
</dbReference>
<dbReference type="eggNOG" id="COG1175">
    <property type="taxonomic scope" value="Bacteria"/>
</dbReference>
<dbReference type="AlphaFoldDB" id="D7CDW5"/>
<dbReference type="SUPFAM" id="SSF161098">
    <property type="entry name" value="MetI-like"/>
    <property type="match status" value="1"/>
</dbReference>
<evidence type="ECO:0000256" key="4">
    <source>
        <dbReference type="ARBA" id="ARBA00022692"/>
    </source>
</evidence>
<dbReference type="STRING" id="749414.SBI_01509"/>
<evidence type="ECO:0000256" key="5">
    <source>
        <dbReference type="ARBA" id="ARBA00022989"/>
    </source>
</evidence>
<dbReference type="PANTHER" id="PTHR30193">
    <property type="entry name" value="ABC TRANSPORTER PERMEASE PROTEIN"/>
    <property type="match status" value="1"/>
</dbReference>
<gene>
    <name evidence="8" type="ordered locus">SBI_01509</name>
</gene>
<keyword evidence="9" id="KW-1185">Reference proteome</keyword>
<name>D7CDW5_STRBB</name>
<dbReference type="RefSeq" id="WP_014174109.1">
    <property type="nucleotide sequence ID" value="NC_016582.1"/>
</dbReference>